<evidence type="ECO:0000256" key="6">
    <source>
        <dbReference type="ARBA" id="ARBA00023146"/>
    </source>
</evidence>
<reference evidence="10 11" key="1">
    <citation type="journal article" date="2011" name="J. Bacteriol.">
        <title>Genome sequence of Chthoniobacter flavus Ellin428, an aerobic heterotrophic soil bacterium.</title>
        <authorList>
            <person name="Kant R."/>
            <person name="van Passel M.W."/>
            <person name="Palva A."/>
            <person name="Lucas S."/>
            <person name="Lapidus A."/>
            <person name="Glavina Del Rio T."/>
            <person name="Dalin E."/>
            <person name="Tice H."/>
            <person name="Bruce D."/>
            <person name="Goodwin L."/>
            <person name="Pitluck S."/>
            <person name="Larimer F.W."/>
            <person name="Land M.L."/>
            <person name="Hauser L."/>
            <person name="Sangwan P."/>
            <person name="de Vos W.M."/>
            <person name="Janssen P.H."/>
            <person name="Smidt H."/>
        </authorList>
    </citation>
    <scope>NUCLEOTIDE SEQUENCE [LARGE SCALE GENOMIC DNA]</scope>
    <source>
        <strain evidence="10 11">Ellin428</strain>
    </source>
</reference>
<dbReference type="InterPro" id="IPR002305">
    <property type="entry name" value="aa-tRNA-synth_Ic"/>
</dbReference>
<dbReference type="Gene3D" id="3.40.50.620">
    <property type="entry name" value="HUPs"/>
    <property type="match status" value="1"/>
</dbReference>
<feature type="binding site" evidence="8">
    <location>
        <begin position="19"/>
        <end position="21"/>
    </location>
    <ligand>
        <name>ATP</name>
        <dbReference type="ChEBI" id="CHEBI:30616"/>
    </ligand>
</feature>
<dbReference type="FunFam" id="1.10.240.10:FF:000005">
    <property type="entry name" value="Tryptophan--tRNA ligase"/>
    <property type="match status" value="1"/>
</dbReference>
<comment type="function">
    <text evidence="8">Catalyzes the attachment of tryptophan to tRNA(Trp).</text>
</comment>
<dbReference type="eggNOG" id="COG0180">
    <property type="taxonomic scope" value="Bacteria"/>
</dbReference>
<dbReference type="GO" id="GO:0005524">
    <property type="term" value="F:ATP binding"/>
    <property type="evidence" value="ECO:0007669"/>
    <property type="project" value="UniProtKB-UniRule"/>
</dbReference>
<proteinExistence type="inferred from homology"/>
<dbReference type="PANTHER" id="PTHR43766:SF1">
    <property type="entry name" value="TRYPTOPHAN--TRNA LIGASE, MITOCHONDRIAL"/>
    <property type="match status" value="1"/>
</dbReference>
<evidence type="ECO:0000256" key="8">
    <source>
        <dbReference type="HAMAP-Rule" id="MF_00140"/>
    </source>
</evidence>
<dbReference type="PANTHER" id="PTHR43766">
    <property type="entry name" value="TRYPTOPHAN--TRNA LIGASE, MITOCHONDRIAL"/>
    <property type="match status" value="1"/>
</dbReference>
<feature type="binding site" evidence="8">
    <location>
        <position position="193"/>
    </location>
    <ligand>
        <name>ATP</name>
        <dbReference type="ChEBI" id="CHEBI:30616"/>
    </ligand>
</feature>
<feature type="binding site" evidence="8">
    <location>
        <begin position="27"/>
        <end position="28"/>
    </location>
    <ligand>
        <name>ATP</name>
        <dbReference type="ChEBI" id="CHEBI:30616"/>
    </ligand>
</feature>
<comment type="catalytic activity">
    <reaction evidence="7 8">
        <text>tRNA(Trp) + L-tryptophan + ATP = L-tryptophyl-tRNA(Trp) + AMP + diphosphate + H(+)</text>
        <dbReference type="Rhea" id="RHEA:24080"/>
        <dbReference type="Rhea" id="RHEA-COMP:9671"/>
        <dbReference type="Rhea" id="RHEA-COMP:9705"/>
        <dbReference type="ChEBI" id="CHEBI:15378"/>
        <dbReference type="ChEBI" id="CHEBI:30616"/>
        <dbReference type="ChEBI" id="CHEBI:33019"/>
        <dbReference type="ChEBI" id="CHEBI:57912"/>
        <dbReference type="ChEBI" id="CHEBI:78442"/>
        <dbReference type="ChEBI" id="CHEBI:78535"/>
        <dbReference type="ChEBI" id="CHEBI:456215"/>
        <dbReference type="EC" id="6.1.1.2"/>
    </reaction>
</comment>
<feature type="binding site" evidence="8">
    <location>
        <position position="142"/>
    </location>
    <ligand>
        <name>L-tryptophan</name>
        <dbReference type="ChEBI" id="CHEBI:57912"/>
    </ligand>
</feature>
<dbReference type="STRING" id="497964.CfE428DRAFT_0105"/>
<dbReference type="InterPro" id="IPR014729">
    <property type="entry name" value="Rossmann-like_a/b/a_fold"/>
</dbReference>
<keyword evidence="5 8" id="KW-0648">Protein biosynthesis</keyword>
<dbReference type="EMBL" id="ABVL01000001">
    <property type="protein sequence ID" value="EDY21980.1"/>
    <property type="molecule type" value="Genomic_DNA"/>
</dbReference>
<keyword evidence="11" id="KW-1185">Reference proteome</keyword>
<dbReference type="InterPro" id="IPR002306">
    <property type="entry name" value="Trp-tRNA-ligase"/>
</dbReference>
<dbReference type="PRINTS" id="PR01039">
    <property type="entry name" value="TRNASYNTHTRP"/>
</dbReference>
<dbReference type="InterPro" id="IPR001412">
    <property type="entry name" value="aa-tRNA-synth_I_CS"/>
</dbReference>
<dbReference type="SUPFAM" id="SSF52374">
    <property type="entry name" value="Nucleotidylyl transferase"/>
    <property type="match status" value="1"/>
</dbReference>
<comment type="subcellular location">
    <subcellularLocation>
        <location evidence="8">Cytoplasm</location>
    </subcellularLocation>
</comment>
<dbReference type="InterPro" id="IPR050203">
    <property type="entry name" value="Trp-tRNA_synthetase"/>
</dbReference>
<feature type="short sequence motif" description="'HIGH' region" evidence="8">
    <location>
        <begin position="20"/>
        <end position="28"/>
    </location>
</feature>
<keyword evidence="8" id="KW-0963">Cytoplasm</keyword>
<keyword evidence="6 8" id="KW-0030">Aminoacyl-tRNA synthetase</keyword>
<comment type="caution">
    <text evidence="10">The sequence shown here is derived from an EMBL/GenBank/DDBJ whole genome shotgun (WGS) entry which is preliminary data.</text>
</comment>
<dbReference type="InterPro" id="IPR024109">
    <property type="entry name" value="Trp-tRNA-ligase_bac-type"/>
</dbReference>
<gene>
    <name evidence="8" type="primary">trpS</name>
    <name evidence="10" type="ORF">CfE428DRAFT_0105</name>
</gene>
<dbReference type="EC" id="6.1.1.2" evidence="8"/>
<feature type="short sequence motif" description="'KMSKS' region" evidence="8">
    <location>
        <begin position="200"/>
        <end position="204"/>
    </location>
</feature>
<dbReference type="NCBIfam" id="TIGR00233">
    <property type="entry name" value="trpS"/>
    <property type="match status" value="1"/>
</dbReference>
<dbReference type="GO" id="GO:0004830">
    <property type="term" value="F:tryptophan-tRNA ligase activity"/>
    <property type="evidence" value="ECO:0007669"/>
    <property type="project" value="UniProtKB-UniRule"/>
</dbReference>
<evidence type="ECO:0000256" key="2">
    <source>
        <dbReference type="ARBA" id="ARBA00022598"/>
    </source>
</evidence>
<keyword evidence="2 8" id="KW-0436">Ligase</keyword>
<evidence type="ECO:0000256" key="5">
    <source>
        <dbReference type="ARBA" id="ARBA00022917"/>
    </source>
</evidence>
<dbReference type="Proteomes" id="UP000005824">
    <property type="component" value="Unassembled WGS sequence"/>
</dbReference>
<evidence type="ECO:0000313" key="11">
    <source>
        <dbReference type="Proteomes" id="UP000005824"/>
    </source>
</evidence>
<evidence type="ECO:0000256" key="4">
    <source>
        <dbReference type="ARBA" id="ARBA00022840"/>
    </source>
</evidence>
<dbReference type="GO" id="GO:0006436">
    <property type="term" value="P:tryptophanyl-tRNA aminoacylation"/>
    <property type="evidence" value="ECO:0007669"/>
    <property type="project" value="UniProtKB-UniRule"/>
</dbReference>
<feature type="binding site" evidence="8">
    <location>
        <begin position="154"/>
        <end position="156"/>
    </location>
    <ligand>
        <name>ATP</name>
        <dbReference type="ChEBI" id="CHEBI:30616"/>
    </ligand>
</feature>
<dbReference type="Pfam" id="PF00579">
    <property type="entry name" value="tRNA-synt_1b"/>
    <property type="match status" value="1"/>
</dbReference>
<evidence type="ECO:0000256" key="7">
    <source>
        <dbReference type="ARBA" id="ARBA00049929"/>
    </source>
</evidence>
<evidence type="ECO:0000256" key="3">
    <source>
        <dbReference type="ARBA" id="ARBA00022741"/>
    </source>
</evidence>
<protein>
    <recommendedName>
        <fullName evidence="8">Tryptophan--tRNA ligase</fullName>
        <ecNumber evidence="8">6.1.1.2</ecNumber>
    </recommendedName>
    <alternativeName>
        <fullName evidence="8">Tryptophanyl-tRNA synthetase</fullName>
        <shortName evidence="8">TrpRS</shortName>
    </alternativeName>
</protein>
<dbReference type="PROSITE" id="PS00178">
    <property type="entry name" value="AA_TRNA_LIGASE_I"/>
    <property type="match status" value="1"/>
</dbReference>
<dbReference type="FunCoup" id="B4CTU2">
    <property type="interactions" value="497"/>
</dbReference>
<organism evidence="10 11">
    <name type="scientific">Chthoniobacter flavus Ellin428</name>
    <dbReference type="NCBI Taxonomy" id="497964"/>
    <lineage>
        <taxon>Bacteria</taxon>
        <taxon>Pseudomonadati</taxon>
        <taxon>Verrucomicrobiota</taxon>
        <taxon>Spartobacteria</taxon>
        <taxon>Chthoniobacterales</taxon>
        <taxon>Chthoniobacteraceae</taxon>
        <taxon>Chthoniobacter</taxon>
    </lineage>
</organism>
<dbReference type="CDD" id="cd00806">
    <property type="entry name" value="TrpRS_core"/>
    <property type="match status" value="1"/>
</dbReference>
<sequence>MVRPRTSTFVMKRILSGIKPTGKPHIGNYFGMMRPAIEWQDKGEAFYFIADYHALTTVFDPVKLREYSRGVALDFLACGLDPAKAVLFRQSDVPAHTELAWLLSCQTPMPMLENAHAYKDHLAKEKTPSHGLFAYPVLMAADILIYDSDVVPVGKDQKQHVEITRDLATKMNGIYGPIFKVPEASILPTVATIPGLDGQKMSKSYDNTIELFLEEKALKKKIMGIVTDSTPVEEPKDPATSSIVALYRFFVPETDVEKMEADFRAGGVGYGDFKKRLFGAIWEYFSSMRIKRAELAADPGYVDAVLKAGAERASSTANQVMERVRKAVGLRG</sequence>
<comment type="similarity">
    <text evidence="1 8 9">Belongs to the class-I aminoacyl-tRNA synthetase family.</text>
</comment>
<evidence type="ECO:0000313" key="10">
    <source>
        <dbReference type="EMBL" id="EDY21980.1"/>
    </source>
</evidence>
<keyword evidence="3 8" id="KW-0547">Nucleotide-binding</keyword>
<comment type="subunit">
    <text evidence="8">Homodimer.</text>
</comment>
<dbReference type="HAMAP" id="MF_00140_B">
    <property type="entry name" value="Trp_tRNA_synth_B"/>
    <property type="match status" value="1"/>
</dbReference>
<dbReference type="InParanoid" id="B4CTU2"/>
<accession>B4CTU2</accession>
<keyword evidence="4 8" id="KW-0067">ATP-binding</keyword>
<evidence type="ECO:0000256" key="1">
    <source>
        <dbReference type="ARBA" id="ARBA00005594"/>
    </source>
</evidence>
<dbReference type="GO" id="GO:0005829">
    <property type="term" value="C:cytosol"/>
    <property type="evidence" value="ECO:0007669"/>
    <property type="project" value="TreeGrafter"/>
</dbReference>
<dbReference type="AlphaFoldDB" id="B4CTU2"/>
<evidence type="ECO:0000256" key="9">
    <source>
        <dbReference type="RuleBase" id="RU363036"/>
    </source>
</evidence>
<dbReference type="Gene3D" id="1.10.240.10">
    <property type="entry name" value="Tyrosyl-Transfer RNA Synthetase"/>
    <property type="match status" value="1"/>
</dbReference>
<name>B4CTU2_9BACT</name>
<feature type="binding site" evidence="8">
    <location>
        <begin position="200"/>
        <end position="204"/>
    </location>
    <ligand>
        <name>ATP</name>
        <dbReference type="ChEBI" id="CHEBI:30616"/>
    </ligand>
</feature>